<evidence type="ECO:0000313" key="2">
    <source>
        <dbReference type="Proteomes" id="UP000054248"/>
    </source>
</evidence>
<accession>A0A0C3PYE3</accession>
<dbReference type="HOGENOM" id="CLU_112586_0_0_1"/>
<organism evidence="1 2">
    <name type="scientific">Tulasnella calospora MUT 4182</name>
    <dbReference type="NCBI Taxonomy" id="1051891"/>
    <lineage>
        <taxon>Eukaryota</taxon>
        <taxon>Fungi</taxon>
        <taxon>Dikarya</taxon>
        <taxon>Basidiomycota</taxon>
        <taxon>Agaricomycotina</taxon>
        <taxon>Agaricomycetes</taxon>
        <taxon>Cantharellales</taxon>
        <taxon>Tulasnellaceae</taxon>
        <taxon>Tulasnella</taxon>
    </lineage>
</organism>
<reference evidence="1 2" key="1">
    <citation type="submission" date="2014-04" db="EMBL/GenBank/DDBJ databases">
        <authorList>
            <consortium name="DOE Joint Genome Institute"/>
            <person name="Kuo A."/>
            <person name="Girlanda M."/>
            <person name="Perotto S."/>
            <person name="Kohler A."/>
            <person name="Nagy L.G."/>
            <person name="Floudas D."/>
            <person name="Copeland A."/>
            <person name="Barry K.W."/>
            <person name="Cichocki N."/>
            <person name="Veneault-Fourrey C."/>
            <person name="LaButti K."/>
            <person name="Lindquist E.A."/>
            <person name="Lipzen A."/>
            <person name="Lundell T."/>
            <person name="Morin E."/>
            <person name="Murat C."/>
            <person name="Sun H."/>
            <person name="Tunlid A."/>
            <person name="Henrissat B."/>
            <person name="Grigoriev I.V."/>
            <person name="Hibbett D.S."/>
            <person name="Martin F."/>
            <person name="Nordberg H.P."/>
            <person name="Cantor M.N."/>
            <person name="Hua S.X."/>
        </authorList>
    </citation>
    <scope>NUCLEOTIDE SEQUENCE [LARGE SCALE GENOMIC DNA]</scope>
    <source>
        <strain evidence="1 2">MUT 4182</strain>
    </source>
</reference>
<sequence>MQPHSIRPTQDTTEEIDFKARKAYVKALGVPGIPAQEARARVLRFSGDGSRPYSYPYVDPEAQELRYCTPEGVDIPEASPSVLDRAGDENPRPMLVWAQADSLLDGMSDDYLKTLPLDRTLTSGYLIQPRLPKENVKAPIYPLSISVRS</sequence>
<dbReference type="AlphaFoldDB" id="A0A0C3PYE3"/>
<dbReference type="EMBL" id="KN823180">
    <property type="protein sequence ID" value="KIO20270.1"/>
    <property type="molecule type" value="Genomic_DNA"/>
</dbReference>
<reference evidence="2" key="2">
    <citation type="submission" date="2015-01" db="EMBL/GenBank/DDBJ databases">
        <title>Evolutionary Origins and Diversification of the Mycorrhizal Mutualists.</title>
        <authorList>
            <consortium name="DOE Joint Genome Institute"/>
            <consortium name="Mycorrhizal Genomics Consortium"/>
            <person name="Kohler A."/>
            <person name="Kuo A."/>
            <person name="Nagy L.G."/>
            <person name="Floudas D."/>
            <person name="Copeland A."/>
            <person name="Barry K.W."/>
            <person name="Cichocki N."/>
            <person name="Veneault-Fourrey C."/>
            <person name="LaButti K."/>
            <person name="Lindquist E.A."/>
            <person name="Lipzen A."/>
            <person name="Lundell T."/>
            <person name="Morin E."/>
            <person name="Murat C."/>
            <person name="Riley R."/>
            <person name="Ohm R."/>
            <person name="Sun H."/>
            <person name="Tunlid A."/>
            <person name="Henrissat B."/>
            <person name="Grigoriev I.V."/>
            <person name="Hibbett D.S."/>
            <person name="Martin F."/>
        </authorList>
    </citation>
    <scope>NUCLEOTIDE SEQUENCE [LARGE SCALE GENOMIC DNA]</scope>
    <source>
        <strain evidence="2">MUT 4182</strain>
    </source>
</reference>
<name>A0A0C3PYE3_9AGAM</name>
<evidence type="ECO:0000313" key="1">
    <source>
        <dbReference type="EMBL" id="KIO20270.1"/>
    </source>
</evidence>
<proteinExistence type="predicted"/>
<dbReference type="Proteomes" id="UP000054248">
    <property type="component" value="Unassembled WGS sequence"/>
</dbReference>
<gene>
    <name evidence="1" type="ORF">M407DRAFT_30063</name>
</gene>
<keyword evidence="2" id="KW-1185">Reference proteome</keyword>
<protein>
    <submittedName>
        <fullName evidence="1">Uncharacterized protein</fullName>
    </submittedName>
</protein>